<dbReference type="GO" id="GO:0003700">
    <property type="term" value="F:DNA-binding transcription factor activity"/>
    <property type="evidence" value="ECO:0007669"/>
    <property type="project" value="TreeGrafter"/>
</dbReference>
<dbReference type="KEGG" id="qsa:O6P43_014714"/>
<sequence length="324" mass="34001">MTIKYPIYTQKYFAHHSYSHSEISSMADDGGGSFNVSHISDEESSANNLGSGPKLPFSTGSGGGSGSSSSFSTHTNLPPPPGFYTICPSPSADQTHEPHFIMSPALMESPRKPRGRPPGSKNKPKPPLVITKESDTAMKSVILEISAGSDVVENLIHFAHKHNLGISILSGSGSISNVTLRPPISHAPVLSLHGPFNLLSLTGTYISNNNSTPNTVSSRCSFGICLEGIQGQMFGGTIGGKVTAASLVVVVAATFKNPTFHKLPSENIEKGEEGTICIGGNENASDHQHQAIAVYNVAGPAPLNCLLPTAVMNWSPGSTSRPPF</sequence>
<evidence type="ECO:0000256" key="3">
    <source>
        <dbReference type="ARBA" id="ARBA00023163"/>
    </source>
</evidence>
<feature type="region of interest" description="Disordered" evidence="5">
    <location>
        <begin position="105"/>
        <end position="129"/>
    </location>
</feature>
<proteinExistence type="predicted"/>
<dbReference type="InterPro" id="IPR005175">
    <property type="entry name" value="PPC_dom"/>
</dbReference>
<gene>
    <name evidence="7" type="ORF">O6P43_014714</name>
</gene>
<dbReference type="InterPro" id="IPR014476">
    <property type="entry name" value="AHL15-29"/>
</dbReference>
<comment type="caution">
    <text evidence="7">The sequence shown here is derived from an EMBL/GenBank/DDBJ whole genome shotgun (WGS) entry which is preliminary data.</text>
</comment>
<keyword evidence="2" id="KW-0238">DNA-binding</keyword>
<evidence type="ECO:0000256" key="1">
    <source>
        <dbReference type="ARBA" id="ARBA00023015"/>
    </source>
</evidence>
<dbReference type="AlphaFoldDB" id="A0AAD7LVB3"/>
<feature type="domain" description="PPC" evidence="6">
    <location>
        <begin position="135"/>
        <end position="276"/>
    </location>
</feature>
<name>A0AAD7LVB3_QUISA</name>
<dbReference type="EMBL" id="JARAOO010000006">
    <property type="protein sequence ID" value="KAJ7964989.1"/>
    <property type="molecule type" value="Genomic_DNA"/>
</dbReference>
<dbReference type="GO" id="GO:0005634">
    <property type="term" value="C:nucleus"/>
    <property type="evidence" value="ECO:0007669"/>
    <property type="project" value="TreeGrafter"/>
</dbReference>
<evidence type="ECO:0000313" key="7">
    <source>
        <dbReference type="EMBL" id="KAJ7964989.1"/>
    </source>
</evidence>
<evidence type="ECO:0000256" key="4">
    <source>
        <dbReference type="ARBA" id="ARBA00023242"/>
    </source>
</evidence>
<organism evidence="7 8">
    <name type="scientific">Quillaja saponaria</name>
    <name type="common">Soap bark tree</name>
    <dbReference type="NCBI Taxonomy" id="32244"/>
    <lineage>
        <taxon>Eukaryota</taxon>
        <taxon>Viridiplantae</taxon>
        <taxon>Streptophyta</taxon>
        <taxon>Embryophyta</taxon>
        <taxon>Tracheophyta</taxon>
        <taxon>Spermatophyta</taxon>
        <taxon>Magnoliopsida</taxon>
        <taxon>eudicotyledons</taxon>
        <taxon>Gunneridae</taxon>
        <taxon>Pentapetalae</taxon>
        <taxon>rosids</taxon>
        <taxon>fabids</taxon>
        <taxon>Fabales</taxon>
        <taxon>Quillajaceae</taxon>
        <taxon>Quillaja</taxon>
    </lineage>
</organism>
<accession>A0AAD7LVB3</accession>
<evidence type="ECO:0000256" key="2">
    <source>
        <dbReference type="ARBA" id="ARBA00023125"/>
    </source>
</evidence>
<evidence type="ECO:0000259" key="6">
    <source>
        <dbReference type="PROSITE" id="PS51742"/>
    </source>
</evidence>
<keyword evidence="3" id="KW-0804">Transcription</keyword>
<dbReference type="PROSITE" id="PS51742">
    <property type="entry name" value="PPC"/>
    <property type="match status" value="1"/>
</dbReference>
<protein>
    <submittedName>
        <fullName evidence="7">AT-hook motif nuclear-localized protein</fullName>
    </submittedName>
</protein>
<keyword evidence="1" id="KW-0805">Transcription regulation</keyword>
<dbReference type="PANTHER" id="PTHR31100:SF63">
    <property type="entry name" value="AT-HOOK MOTIF NUCLEAR-LOCALIZED PROTEIN"/>
    <property type="match status" value="1"/>
</dbReference>
<dbReference type="PANTHER" id="PTHR31100">
    <property type="entry name" value="AT-HOOK MOTIF NUCLEAR-LOCALIZED PROTEIN 15"/>
    <property type="match status" value="1"/>
</dbReference>
<dbReference type="Gene3D" id="3.30.1330.80">
    <property type="entry name" value="Hypothetical protein, similar to alpha- acetolactate decarboxylase, domain 2"/>
    <property type="match status" value="1"/>
</dbReference>
<dbReference type="SUPFAM" id="SSF117856">
    <property type="entry name" value="AF0104/ALDC/Ptd012-like"/>
    <property type="match status" value="1"/>
</dbReference>
<keyword evidence="8" id="KW-1185">Reference proteome</keyword>
<reference evidence="7" key="1">
    <citation type="journal article" date="2023" name="Science">
        <title>Elucidation of the pathway for biosynthesis of saponin adjuvants from the soapbark tree.</title>
        <authorList>
            <person name="Reed J."/>
            <person name="Orme A."/>
            <person name="El-Demerdash A."/>
            <person name="Owen C."/>
            <person name="Martin L.B.B."/>
            <person name="Misra R.C."/>
            <person name="Kikuchi S."/>
            <person name="Rejzek M."/>
            <person name="Martin A.C."/>
            <person name="Harkess A."/>
            <person name="Leebens-Mack J."/>
            <person name="Louveau T."/>
            <person name="Stephenson M.J."/>
            <person name="Osbourn A."/>
        </authorList>
    </citation>
    <scope>NUCLEOTIDE SEQUENCE</scope>
    <source>
        <strain evidence="7">S10</strain>
    </source>
</reference>
<dbReference type="CDD" id="cd11378">
    <property type="entry name" value="DUF296"/>
    <property type="match status" value="1"/>
</dbReference>
<evidence type="ECO:0000313" key="8">
    <source>
        <dbReference type="Proteomes" id="UP001163823"/>
    </source>
</evidence>
<dbReference type="GO" id="GO:0003680">
    <property type="term" value="F:minor groove of adenine-thymine-rich DNA binding"/>
    <property type="evidence" value="ECO:0007669"/>
    <property type="project" value="InterPro"/>
</dbReference>
<evidence type="ECO:0000256" key="5">
    <source>
        <dbReference type="SAM" id="MobiDB-lite"/>
    </source>
</evidence>
<dbReference type="Proteomes" id="UP001163823">
    <property type="component" value="Chromosome 6"/>
</dbReference>
<feature type="region of interest" description="Disordered" evidence="5">
    <location>
        <begin position="34"/>
        <end position="75"/>
    </location>
</feature>
<keyword evidence="4" id="KW-0539">Nucleus</keyword>
<dbReference type="Pfam" id="PF03479">
    <property type="entry name" value="PCC"/>
    <property type="match status" value="1"/>
</dbReference>